<sequence length="440" mass="48908">MKKVLFVCLLLIVGSLSANAQSYIGHSIDNYSGVHGIILNPSSVVDSRMRTDININSISVFGGSDYFAIDFSSISDFDDGFNFDEYLQKYPEQDNNFFLNVDILGPSFMFNLSPKHSLGITTRVRTFLNLNSINGTLYESLSDDFDDSEDFDFEMRDFTGTVHAWGEFGLTYGRILLDKETHFLKGGITLKYLLGAGTVFADTPQLSGNYDAANHLLSTTGTLNYGMSTGFDTNEIDFENTTSGFGGDIGFTYEYRNDSGLDSLSKKDNKYKFKLGLSITDLGKISYDETTLTTYDMNNSVDTDNFNNNSIENDLEENYEGTEQVITSKINLPTAIHFVADYNFTRRVYLSLNGSFSMIASDKEASNRLINTITLTPRFETRIFSFYLPVGIRQHNGLSAGAGFRIGPLTVGSASLITNLLSDSSKTTDLYFGLKVPIYQ</sequence>
<protein>
    <recommendedName>
        <fullName evidence="2">DUF5723 domain-containing protein</fullName>
    </recommendedName>
</protein>
<dbReference type="Pfam" id="PF18990">
    <property type="entry name" value="DUF5723"/>
    <property type="match status" value="1"/>
</dbReference>
<organism evidence="3 4">
    <name type="scientific">Christiangramia aestuarii</name>
    <dbReference type="NCBI Taxonomy" id="1028746"/>
    <lineage>
        <taxon>Bacteria</taxon>
        <taxon>Pseudomonadati</taxon>
        <taxon>Bacteroidota</taxon>
        <taxon>Flavobacteriia</taxon>
        <taxon>Flavobacteriales</taxon>
        <taxon>Flavobacteriaceae</taxon>
        <taxon>Christiangramia</taxon>
    </lineage>
</organism>
<dbReference type="AlphaFoldDB" id="A0A7M3SWM8"/>
<keyword evidence="1" id="KW-0732">Signal</keyword>
<accession>A0A7M3SWM8</accession>
<comment type="caution">
    <text evidence="3">The sequence shown here is derived from an EMBL/GenBank/DDBJ whole genome shotgun (WGS) entry which is preliminary data.</text>
</comment>
<feature type="signal peptide" evidence="1">
    <location>
        <begin position="1"/>
        <end position="20"/>
    </location>
</feature>
<feature type="domain" description="DUF5723" evidence="2">
    <location>
        <begin position="41"/>
        <end position="411"/>
    </location>
</feature>
<dbReference type="Proteomes" id="UP000460416">
    <property type="component" value="Unassembled WGS sequence"/>
</dbReference>
<evidence type="ECO:0000313" key="4">
    <source>
        <dbReference type="Proteomes" id="UP000460416"/>
    </source>
</evidence>
<name>A0A7M3SWM8_9FLAO</name>
<feature type="chain" id="PRO_5029902588" description="DUF5723 domain-containing protein" evidence="1">
    <location>
        <begin position="21"/>
        <end position="440"/>
    </location>
</feature>
<dbReference type="RefSeq" id="WP_156272885.1">
    <property type="nucleotide sequence ID" value="NZ_BAABGI010000005.1"/>
</dbReference>
<dbReference type="InterPro" id="IPR043781">
    <property type="entry name" value="DUF5723"/>
</dbReference>
<reference evidence="3 4" key="1">
    <citation type="submission" date="2019-07" db="EMBL/GenBank/DDBJ databases">
        <title>Gramella aestuarii sp. nov., isolated from a tidal flat, and emended description of Gramella echinicola.</title>
        <authorList>
            <person name="Liu L."/>
        </authorList>
    </citation>
    <scope>NUCLEOTIDE SEQUENCE [LARGE SCALE GENOMIC DNA]</scope>
    <source>
        <strain evidence="3 4">BS12</strain>
    </source>
</reference>
<evidence type="ECO:0000256" key="1">
    <source>
        <dbReference type="SAM" id="SignalP"/>
    </source>
</evidence>
<dbReference type="EMBL" id="VJVW01000001">
    <property type="protein sequence ID" value="MUP41009.1"/>
    <property type="molecule type" value="Genomic_DNA"/>
</dbReference>
<evidence type="ECO:0000259" key="2">
    <source>
        <dbReference type="Pfam" id="PF18990"/>
    </source>
</evidence>
<dbReference type="OrthoDB" id="9805336at2"/>
<gene>
    <name evidence="3" type="ORF">FLP08_00340</name>
</gene>
<proteinExistence type="predicted"/>
<evidence type="ECO:0000313" key="3">
    <source>
        <dbReference type="EMBL" id="MUP41009.1"/>
    </source>
</evidence>
<keyword evidence="4" id="KW-1185">Reference proteome</keyword>